<proteinExistence type="predicted"/>
<dbReference type="InterPro" id="IPR001610">
    <property type="entry name" value="PAC"/>
</dbReference>
<dbReference type="InterPro" id="IPR035965">
    <property type="entry name" value="PAS-like_dom_sf"/>
</dbReference>
<evidence type="ECO:0000259" key="5">
    <source>
        <dbReference type="PROSITE" id="PS50109"/>
    </source>
</evidence>
<evidence type="ECO:0000256" key="1">
    <source>
        <dbReference type="ARBA" id="ARBA00000085"/>
    </source>
</evidence>
<dbReference type="InterPro" id="IPR036890">
    <property type="entry name" value="HATPase_C_sf"/>
</dbReference>
<dbReference type="PANTHER" id="PTHR43065:SF49">
    <property type="entry name" value="HISTIDINE KINASE"/>
    <property type="match status" value="1"/>
</dbReference>
<comment type="catalytic activity">
    <reaction evidence="1">
        <text>ATP + protein L-histidine = ADP + protein N-phospho-L-histidine.</text>
        <dbReference type="EC" id="2.7.13.3"/>
    </reaction>
</comment>
<evidence type="ECO:0000256" key="4">
    <source>
        <dbReference type="PROSITE-ProRule" id="PRU00169"/>
    </source>
</evidence>
<sequence>MQFLSDSHGCAGWNGEMAGRIRAFDWSQTELGNIDTWPASLCSTVRLMLASPLPMVMLWGREGYMIYNDAYSTFAGGRHPYLLGSPVELGWPEVAEFNRHVVDTCLAGGTLSYRNKLLELLRDGVPEDVWLDLYYSPVADDEGRPAGVMAMVVETTEYVISERRRQEAEDAYRADNERVRLALNAGALLGSFVWDIKGNVLSGDERFARTFSYPTEQNLADLPADIAEAKIHPDDRSWVQERVSQSVATGEPFNAEYRVLRPDGSYLWVQASGCCEFNEQGEPFRFPGVLIDIHERKIAEDSLLKFTRNLEQRVADEVDARLAAEEQLRQSQKLEAIGGLTGGVAHDFNNLLQVIAGNLHLLARHEPDNANVQRRVSASIAAVERGAKLSSQLLAFARRQPLSPAVCDPQLIFEGLGELLQRALGETIQIDVQVPQEPWYINVDRNQLENAILNLAINARDAMQGEGTIELSAGNVALDRKFCAGKGIAAGDYVRVAVADSGAGMSPEILGQAFEPFFTTKADGQGTGLGLSMVFGFVKQSGGHIEISSIVGQGTRVQLYFPRSLRALPSETTLRNSPRQGGHETILVVEDNEAVRSSAVELLSEEGYQVLTAANGDQAMQMLLEGVRVNLIFTDVVMPGLIKSSDLAAWAKVQNPPVAVLFTSGHTRDIISRNHQLSPDTHLLSKPYGPEALTHMIHTVLSG</sequence>
<dbReference type="SMART" id="SM00086">
    <property type="entry name" value="PAC"/>
    <property type="match status" value="2"/>
</dbReference>
<feature type="domain" description="Histidine kinase" evidence="5">
    <location>
        <begin position="343"/>
        <end position="565"/>
    </location>
</feature>
<dbReference type="SUPFAM" id="SSF55874">
    <property type="entry name" value="ATPase domain of HSP90 chaperone/DNA topoisomerase II/histidine kinase"/>
    <property type="match status" value="1"/>
</dbReference>
<dbReference type="InterPro" id="IPR003661">
    <property type="entry name" value="HisK_dim/P_dom"/>
</dbReference>
<dbReference type="PROSITE" id="PS50112">
    <property type="entry name" value="PAS"/>
    <property type="match status" value="1"/>
</dbReference>
<keyword evidence="3 4" id="KW-0597">Phosphoprotein</keyword>
<dbReference type="EMBL" id="CP005960">
    <property type="protein sequence ID" value="AHZ67127.1"/>
    <property type="molecule type" value="Genomic_DNA"/>
</dbReference>
<dbReference type="CDD" id="cd00130">
    <property type="entry name" value="PAS"/>
    <property type="match status" value="1"/>
</dbReference>
<feature type="domain" description="Response regulatory" evidence="6">
    <location>
        <begin position="585"/>
        <end position="701"/>
    </location>
</feature>
<gene>
    <name evidence="9" type="ORF">OU5_0048</name>
</gene>
<dbReference type="InterPro" id="IPR000700">
    <property type="entry name" value="PAS-assoc_C"/>
</dbReference>
<dbReference type="OrthoDB" id="6973808at2"/>
<dbReference type="PROSITE" id="PS50109">
    <property type="entry name" value="HIS_KIN"/>
    <property type="match status" value="1"/>
</dbReference>
<dbReference type="SUPFAM" id="SSF55785">
    <property type="entry name" value="PYP-like sensor domain (PAS domain)"/>
    <property type="match status" value="2"/>
</dbReference>
<evidence type="ECO:0000256" key="3">
    <source>
        <dbReference type="ARBA" id="ARBA00022553"/>
    </source>
</evidence>
<dbReference type="AlphaFoldDB" id="A0A024E2V1"/>
<dbReference type="SMART" id="SM00448">
    <property type="entry name" value="REC"/>
    <property type="match status" value="1"/>
</dbReference>
<organism evidence="9 10">
    <name type="scientific">Pseudomonas mandelii JR-1</name>
    <dbReference type="NCBI Taxonomy" id="1147786"/>
    <lineage>
        <taxon>Bacteria</taxon>
        <taxon>Pseudomonadati</taxon>
        <taxon>Pseudomonadota</taxon>
        <taxon>Gammaproteobacteria</taxon>
        <taxon>Pseudomonadales</taxon>
        <taxon>Pseudomonadaceae</taxon>
        <taxon>Pseudomonas</taxon>
    </lineage>
</organism>
<dbReference type="RefSeq" id="WP_042932009.1">
    <property type="nucleotide sequence ID" value="NZ_CP005960.1"/>
</dbReference>
<dbReference type="SMART" id="SM00388">
    <property type="entry name" value="HisKA"/>
    <property type="match status" value="1"/>
</dbReference>
<evidence type="ECO:0000256" key="2">
    <source>
        <dbReference type="ARBA" id="ARBA00012438"/>
    </source>
</evidence>
<dbReference type="PROSITE" id="PS50110">
    <property type="entry name" value="RESPONSE_REGULATORY"/>
    <property type="match status" value="1"/>
</dbReference>
<dbReference type="InterPro" id="IPR013655">
    <property type="entry name" value="PAS_fold_3"/>
</dbReference>
<keyword evidence="9" id="KW-0808">Transferase</keyword>
<dbReference type="Pfam" id="PF08447">
    <property type="entry name" value="PAS_3"/>
    <property type="match status" value="1"/>
</dbReference>
<dbReference type="CDD" id="cd00082">
    <property type="entry name" value="HisKA"/>
    <property type="match status" value="1"/>
</dbReference>
<accession>A0A024E2V1</accession>
<dbReference type="EC" id="2.7.13.3" evidence="2"/>
<protein>
    <recommendedName>
        <fullName evidence="2">histidine kinase</fullName>
        <ecNumber evidence="2">2.7.13.3</ecNumber>
    </recommendedName>
</protein>
<keyword evidence="9" id="KW-0418">Kinase</keyword>
<dbReference type="InterPro" id="IPR000014">
    <property type="entry name" value="PAS"/>
</dbReference>
<feature type="domain" description="PAC" evidence="8">
    <location>
        <begin position="253"/>
        <end position="305"/>
    </location>
</feature>
<dbReference type="Proteomes" id="UP000026913">
    <property type="component" value="Chromosome"/>
</dbReference>
<dbReference type="InterPro" id="IPR005467">
    <property type="entry name" value="His_kinase_dom"/>
</dbReference>
<dbReference type="Gene3D" id="3.40.50.2300">
    <property type="match status" value="1"/>
</dbReference>
<dbReference type="PROSITE" id="PS50113">
    <property type="entry name" value="PAC"/>
    <property type="match status" value="1"/>
</dbReference>
<name>A0A024E2V1_9PSED</name>
<evidence type="ECO:0000259" key="7">
    <source>
        <dbReference type="PROSITE" id="PS50112"/>
    </source>
</evidence>
<dbReference type="SUPFAM" id="SSF47384">
    <property type="entry name" value="Homodimeric domain of signal transducing histidine kinase"/>
    <property type="match status" value="1"/>
</dbReference>
<dbReference type="PRINTS" id="PR00344">
    <property type="entry name" value="BCTRLSENSOR"/>
</dbReference>
<evidence type="ECO:0000313" key="10">
    <source>
        <dbReference type="Proteomes" id="UP000026913"/>
    </source>
</evidence>
<evidence type="ECO:0000313" key="9">
    <source>
        <dbReference type="EMBL" id="AHZ67127.1"/>
    </source>
</evidence>
<evidence type="ECO:0000259" key="6">
    <source>
        <dbReference type="PROSITE" id="PS50110"/>
    </source>
</evidence>
<reference evidence="9 10" key="1">
    <citation type="journal article" date="2012" name="J. Bacteriol.">
        <title>Genome sequence of cold-adapted Pseudomonas mandelii strain JR-1.</title>
        <authorList>
            <person name="Jang S.H."/>
            <person name="Kim J."/>
            <person name="Kim J."/>
            <person name="Hong S."/>
            <person name="Lee C."/>
        </authorList>
    </citation>
    <scope>NUCLEOTIDE SEQUENCE [LARGE SCALE GENOMIC DNA]</scope>
    <source>
        <strain evidence="9 10">JR-1</strain>
    </source>
</reference>
<dbReference type="InterPro" id="IPR001789">
    <property type="entry name" value="Sig_transdc_resp-reg_receiver"/>
</dbReference>
<dbReference type="GO" id="GO:0000155">
    <property type="term" value="F:phosphorelay sensor kinase activity"/>
    <property type="evidence" value="ECO:0007669"/>
    <property type="project" value="InterPro"/>
</dbReference>
<dbReference type="PANTHER" id="PTHR43065">
    <property type="entry name" value="SENSOR HISTIDINE KINASE"/>
    <property type="match status" value="1"/>
</dbReference>
<dbReference type="Pfam" id="PF02518">
    <property type="entry name" value="HATPase_c"/>
    <property type="match status" value="1"/>
</dbReference>
<dbReference type="KEGG" id="pman:OU5_0048"/>
<dbReference type="Gene3D" id="1.10.287.130">
    <property type="match status" value="1"/>
</dbReference>
<dbReference type="InterPro" id="IPR036097">
    <property type="entry name" value="HisK_dim/P_sf"/>
</dbReference>
<dbReference type="Gene3D" id="3.30.450.20">
    <property type="entry name" value="PAS domain"/>
    <property type="match status" value="2"/>
</dbReference>
<dbReference type="InterPro" id="IPR004358">
    <property type="entry name" value="Sig_transdc_His_kin-like_C"/>
</dbReference>
<dbReference type="SMART" id="SM00387">
    <property type="entry name" value="HATPase_c"/>
    <property type="match status" value="1"/>
</dbReference>
<dbReference type="SUPFAM" id="SSF52172">
    <property type="entry name" value="CheY-like"/>
    <property type="match status" value="1"/>
</dbReference>
<dbReference type="NCBIfam" id="TIGR00229">
    <property type="entry name" value="sensory_box"/>
    <property type="match status" value="1"/>
</dbReference>
<dbReference type="Pfam" id="PF00512">
    <property type="entry name" value="HisKA"/>
    <property type="match status" value="1"/>
</dbReference>
<dbReference type="HOGENOM" id="CLU_000445_114_51_6"/>
<dbReference type="InterPro" id="IPR003594">
    <property type="entry name" value="HATPase_dom"/>
</dbReference>
<dbReference type="Gene3D" id="3.30.565.10">
    <property type="entry name" value="Histidine kinase-like ATPase, C-terminal domain"/>
    <property type="match status" value="1"/>
</dbReference>
<feature type="modified residue" description="4-aspartylphosphate" evidence="4">
    <location>
        <position position="635"/>
    </location>
</feature>
<feature type="domain" description="PAS" evidence="7">
    <location>
        <begin position="175"/>
        <end position="250"/>
    </location>
</feature>
<evidence type="ECO:0000259" key="8">
    <source>
        <dbReference type="PROSITE" id="PS50113"/>
    </source>
</evidence>
<dbReference type="Pfam" id="PF00072">
    <property type="entry name" value="Response_reg"/>
    <property type="match status" value="1"/>
</dbReference>
<dbReference type="InterPro" id="IPR011006">
    <property type="entry name" value="CheY-like_superfamily"/>
</dbReference>